<reference evidence="2" key="2">
    <citation type="submission" date="2015-01" db="EMBL/GenBank/DDBJ databases">
        <title>Evolutionary Origins and Diversification of the Mycorrhizal Mutualists.</title>
        <authorList>
            <consortium name="DOE Joint Genome Institute"/>
            <consortium name="Mycorrhizal Genomics Consortium"/>
            <person name="Kohler A."/>
            <person name="Kuo A."/>
            <person name="Nagy L.G."/>
            <person name="Floudas D."/>
            <person name="Copeland A."/>
            <person name="Barry K.W."/>
            <person name="Cichocki N."/>
            <person name="Veneault-Fourrey C."/>
            <person name="LaButti K."/>
            <person name="Lindquist E.A."/>
            <person name="Lipzen A."/>
            <person name="Lundell T."/>
            <person name="Morin E."/>
            <person name="Murat C."/>
            <person name="Riley R."/>
            <person name="Ohm R."/>
            <person name="Sun H."/>
            <person name="Tunlid A."/>
            <person name="Henrissat B."/>
            <person name="Grigoriev I.V."/>
            <person name="Hibbett D.S."/>
            <person name="Martin F."/>
        </authorList>
    </citation>
    <scope>NUCLEOTIDE SEQUENCE [LARGE SCALE GENOMIC DNA]</scope>
    <source>
        <strain evidence="2">LaAM-08-1</strain>
    </source>
</reference>
<protein>
    <submittedName>
        <fullName evidence="1">Uncharacterized protein</fullName>
    </submittedName>
</protein>
<sequence>RQKRIDFRLSLGGDRGKRISNYITRSRIYTVNYEIKGDNAKIPRETIKVKNVPRIRRSGALRMPAQLPDIPTKQAIAEKLDVGADRQRLIYSG</sequence>
<dbReference type="AlphaFoldDB" id="A0A0C9XHS0"/>
<reference evidence="1 2" key="1">
    <citation type="submission" date="2014-04" db="EMBL/GenBank/DDBJ databases">
        <authorList>
            <consortium name="DOE Joint Genome Institute"/>
            <person name="Kuo A."/>
            <person name="Kohler A."/>
            <person name="Nagy L.G."/>
            <person name="Floudas D."/>
            <person name="Copeland A."/>
            <person name="Barry K.W."/>
            <person name="Cichocki N."/>
            <person name="Veneault-Fourrey C."/>
            <person name="LaButti K."/>
            <person name="Lindquist E.A."/>
            <person name="Lipzen A."/>
            <person name="Lundell T."/>
            <person name="Morin E."/>
            <person name="Murat C."/>
            <person name="Sun H."/>
            <person name="Tunlid A."/>
            <person name="Henrissat B."/>
            <person name="Grigoriev I.V."/>
            <person name="Hibbett D.S."/>
            <person name="Martin F."/>
            <person name="Nordberg H.P."/>
            <person name="Cantor M.N."/>
            <person name="Hua S.X."/>
        </authorList>
    </citation>
    <scope>NUCLEOTIDE SEQUENCE [LARGE SCALE GENOMIC DNA]</scope>
    <source>
        <strain evidence="1 2">LaAM-08-1</strain>
    </source>
</reference>
<evidence type="ECO:0000313" key="1">
    <source>
        <dbReference type="EMBL" id="KIJ97211.1"/>
    </source>
</evidence>
<dbReference type="HOGENOM" id="CLU_2419014_0_0_1"/>
<organism evidence="1 2">
    <name type="scientific">Laccaria amethystina LaAM-08-1</name>
    <dbReference type="NCBI Taxonomy" id="1095629"/>
    <lineage>
        <taxon>Eukaryota</taxon>
        <taxon>Fungi</taxon>
        <taxon>Dikarya</taxon>
        <taxon>Basidiomycota</taxon>
        <taxon>Agaricomycotina</taxon>
        <taxon>Agaricomycetes</taxon>
        <taxon>Agaricomycetidae</taxon>
        <taxon>Agaricales</taxon>
        <taxon>Agaricineae</taxon>
        <taxon>Hydnangiaceae</taxon>
        <taxon>Laccaria</taxon>
    </lineage>
</organism>
<evidence type="ECO:0000313" key="2">
    <source>
        <dbReference type="Proteomes" id="UP000054477"/>
    </source>
</evidence>
<feature type="non-terminal residue" evidence="1">
    <location>
        <position position="1"/>
    </location>
</feature>
<name>A0A0C9XHS0_9AGAR</name>
<feature type="non-terminal residue" evidence="1">
    <location>
        <position position="93"/>
    </location>
</feature>
<dbReference type="EMBL" id="KN838699">
    <property type="protein sequence ID" value="KIJ97211.1"/>
    <property type="molecule type" value="Genomic_DNA"/>
</dbReference>
<dbReference type="OrthoDB" id="267397at2759"/>
<dbReference type="Proteomes" id="UP000054477">
    <property type="component" value="Unassembled WGS sequence"/>
</dbReference>
<accession>A0A0C9XHS0</accession>
<proteinExistence type="predicted"/>
<gene>
    <name evidence="1" type="ORF">K443DRAFT_632473</name>
</gene>
<keyword evidence="2" id="KW-1185">Reference proteome</keyword>